<organism evidence="3">
    <name type="scientific">Lotharella globosa</name>
    <dbReference type="NCBI Taxonomy" id="91324"/>
    <lineage>
        <taxon>Eukaryota</taxon>
        <taxon>Sar</taxon>
        <taxon>Rhizaria</taxon>
        <taxon>Cercozoa</taxon>
        <taxon>Chlorarachniophyceae</taxon>
        <taxon>Lotharella</taxon>
    </lineage>
</organism>
<gene>
    <name evidence="3" type="ORF">LGLO00237_LOCUS14029</name>
</gene>
<dbReference type="EMBL" id="HBIV01019397">
    <property type="protein sequence ID" value="CAE0662428.1"/>
    <property type="molecule type" value="Transcribed_RNA"/>
</dbReference>
<proteinExistence type="predicted"/>
<accession>A0A7S4DPR1</accession>
<feature type="region of interest" description="Disordered" evidence="1">
    <location>
        <begin position="402"/>
        <end position="424"/>
    </location>
</feature>
<keyword evidence="2" id="KW-0472">Membrane</keyword>
<feature type="compositionally biased region" description="Basic and acidic residues" evidence="1">
    <location>
        <begin position="410"/>
        <end position="423"/>
    </location>
</feature>
<keyword evidence="2" id="KW-0812">Transmembrane</keyword>
<evidence type="ECO:0000256" key="1">
    <source>
        <dbReference type="SAM" id="MobiDB-lite"/>
    </source>
</evidence>
<feature type="compositionally biased region" description="Basic and acidic residues" evidence="1">
    <location>
        <begin position="8"/>
        <end position="22"/>
    </location>
</feature>
<feature type="compositionally biased region" description="Low complexity" evidence="1">
    <location>
        <begin position="28"/>
        <end position="45"/>
    </location>
</feature>
<keyword evidence="2" id="KW-1133">Transmembrane helix</keyword>
<evidence type="ECO:0000256" key="2">
    <source>
        <dbReference type="SAM" id="Phobius"/>
    </source>
</evidence>
<protein>
    <submittedName>
        <fullName evidence="3">Uncharacterized protein</fullName>
    </submittedName>
</protein>
<sequence>MVTIKRKARDEEKGEEQKDKTASVENKTSSLPSSSTTSSSQSASDATTASRFQQGSIWLVVAVVGWFLVVYKGAQLTRKHGLHYPVANYLGIGLGPSPLIPGIAYSIMSDNRNKLLVCNKDSFCSQVAATRENVALSCFTASEILDGMDDKGGLTHSRVFFLAYVCPGSNYGKWVSYSMEDEPYKKALRLKLYDKKEDASPWRLYKDKEGHKLQCFLDGPGKDHWIGAHPSSGQSILVPHADSSGHSAFVFAMVADQTPSVRLTYAMFHEAAKGFLTCDDITHVCKVVKKQSSVGNSCWKLDRQSEAGSNTNDEYIIQYNCQGPSLGWYLSTLKEPTRGDVHVGLSKDTKDKWRIHNENSTGTHITLITGDYKGYRLGPGGADMMHKKEFYFVRRTILDRLEEEEDDAPEENKKEPSKIEEARASVSKYSTDDYKFIGCYHDKWVRDLPKGPRKWGYTHSTCMNACSGFLYFGLQGGSWYRTIRISTHPKLIHTSSHLSNPSILLVSFVMNRPSHSTHIRYTLITL</sequence>
<feature type="region of interest" description="Disordered" evidence="1">
    <location>
        <begin position="1"/>
        <end position="45"/>
    </location>
</feature>
<feature type="transmembrane region" description="Helical" evidence="2">
    <location>
        <begin position="55"/>
        <end position="74"/>
    </location>
</feature>
<reference evidence="3" key="1">
    <citation type="submission" date="2021-01" db="EMBL/GenBank/DDBJ databases">
        <authorList>
            <person name="Corre E."/>
            <person name="Pelletier E."/>
            <person name="Niang G."/>
            <person name="Scheremetjew M."/>
            <person name="Finn R."/>
            <person name="Kale V."/>
            <person name="Holt S."/>
            <person name="Cochrane G."/>
            <person name="Meng A."/>
            <person name="Brown T."/>
            <person name="Cohen L."/>
        </authorList>
    </citation>
    <scope>NUCLEOTIDE SEQUENCE</scope>
    <source>
        <strain evidence="3">CCCM811</strain>
    </source>
</reference>
<evidence type="ECO:0000313" key="3">
    <source>
        <dbReference type="EMBL" id="CAE0662428.1"/>
    </source>
</evidence>
<dbReference type="AlphaFoldDB" id="A0A7S4DPR1"/>
<name>A0A7S4DPR1_9EUKA</name>